<name>A0AAX2JCN3_9FUSO</name>
<reference evidence="1 2" key="1">
    <citation type="submission" date="2018-06" db="EMBL/GenBank/DDBJ databases">
        <authorList>
            <consortium name="Pathogen Informatics"/>
            <person name="Doyle S."/>
        </authorList>
    </citation>
    <scope>NUCLEOTIDE SEQUENCE [LARGE SCALE GENOMIC DNA]</scope>
    <source>
        <strain evidence="1 2">NCTC12112</strain>
    </source>
</reference>
<dbReference type="InterPro" id="IPR013467">
    <property type="entry name" value="HNH78-like"/>
</dbReference>
<dbReference type="RefSeq" id="WP_005981254.1">
    <property type="nucleotide sequence ID" value="NZ_BAABXY010000001.1"/>
</dbReference>
<dbReference type="InterPro" id="IPR003615">
    <property type="entry name" value="HNH_nuc"/>
</dbReference>
<dbReference type="KEGG" id="ful:C4N20_02395"/>
<sequence>MFKINKKEEPGFFKKFKTKKGLYNWRVYDYKIKRELKNYMLEYEQNYYCPYCELKINVEESQVEHIKPKEKFPELMHEYSNYLTGCKSPKTCGQFKANQWSEKFIDPTVEDPEEYFTYDIKTGKIIPKEKERLKVEKADYTIKVLNLNDKRLCEIRKTFIEQNLKNMECLDYIDKFPSLKEYLKENFN</sequence>
<dbReference type="Proteomes" id="UP000249008">
    <property type="component" value="Chromosome 1"/>
</dbReference>
<dbReference type="CDD" id="cd00085">
    <property type="entry name" value="HNHc"/>
    <property type="match status" value="1"/>
</dbReference>
<dbReference type="EMBL" id="LS483487">
    <property type="protein sequence ID" value="SQJ09712.1"/>
    <property type="molecule type" value="Genomic_DNA"/>
</dbReference>
<proteinExistence type="predicted"/>
<dbReference type="AlphaFoldDB" id="A0AAX2JCN3"/>
<evidence type="ECO:0000313" key="2">
    <source>
        <dbReference type="Proteomes" id="UP000249008"/>
    </source>
</evidence>
<dbReference type="Gene3D" id="1.10.30.50">
    <property type="match status" value="1"/>
</dbReference>
<dbReference type="NCBIfam" id="TIGR02646">
    <property type="entry name" value="retron system putative HNH endonuclease"/>
    <property type="match status" value="1"/>
</dbReference>
<evidence type="ECO:0008006" key="3">
    <source>
        <dbReference type="Google" id="ProtNLM"/>
    </source>
</evidence>
<protein>
    <recommendedName>
        <fullName evidence="3">TIGR02646 family protein</fullName>
    </recommendedName>
</protein>
<accession>A0AAX2JCN3</accession>
<evidence type="ECO:0000313" key="1">
    <source>
        <dbReference type="EMBL" id="SQJ09712.1"/>
    </source>
</evidence>
<dbReference type="GeneID" id="78453642"/>
<organism evidence="1 2">
    <name type="scientific">Fusobacterium ulcerans</name>
    <dbReference type="NCBI Taxonomy" id="861"/>
    <lineage>
        <taxon>Bacteria</taxon>
        <taxon>Fusobacteriati</taxon>
        <taxon>Fusobacteriota</taxon>
        <taxon>Fusobacteriia</taxon>
        <taxon>Fusobacteriales</taxon>
        <taxon>Fusobacteriaceae</taxon>
        <taxon>Fusobacterium</taxon>
    </lineage>
</organism>
<gene>
    <name evidence="1" type="ORF">NCTC12112_02361</name>
</gene>